<keyword evidence="4 8" id="KW-0732">Signal</keyword>
<dbReference type="FunFam" id="3.80.10.10:FF:000400">
    <property type="entry name" value="Nuclear pore complex protein NUP107"/>
    <property type="match status" value="1"/>
</dbReference>
<dbReference type="Pfam" id="PF00560">
    <property type="entry name" value="LRR_1"/>
    <property type="match status" value="9"/>
</dbReference>
<dbReference type="Pfam" id="PF13855">
    <property type="entry name" value="LRR_8"/>
    <property type="match status" value="1"/>
</dbReference>
<dbReference type="EMBL" id="RWGY01000013">
    <property type="protein sequence ID" value="TVU24874.1"/>
    <property type="molecule type" value="Genomic_DNA"/>
</dbReference>
<feature type="chain" id="PRO_5023804532" description="Leucine-rich repeat-containing N-terminal plant-type domain-containing protein" evidence="8">
    <location>
        <begin position="23"/>
        <end position="718"/>
    </location>
</feature>
<feature type="signal peptide" evidence="8">
    <location>
        <begin position="1"/>
        <end position="22"/>
    </location>
</feature>
<evidence type="ECO:0000313" key="11">
    <source>
        <dbReference type="Proteomes" id="UP000324897"/>
    </source>
</evidence>
<evidence type="ECO:0000313" key="10">
    <source>
        <dbReference type="EMBL" id="TVU24874.1"/>
    </source>
</evidence>
<dbReference type="GO" id="GO:0016020">
    <property type="term" value="C:membrane"/>
    <property type="evidence" value="ECO:0007669"/>
    <property type="project" value="UniProtKB-SubCell"/>
</dbReference>
<evidence type="ECO:0000256" key="2">
    <source>
        <dbReference type="ARBA" id="ARBA00022614"/>
    </source>
</evidence>
<evidence type="ECO:0000259" key="9">
    <source>
        <dbReference type="Pfam" id="PF08263"/>
    </source>
</evidence>
<keyword evidence="5" id="KW-0677">Repeat</keyword>
<dbReference type="FunFam" id="3.80.10.10:FF:000649">
    <property type="entry name" value="Leucine Rich Repeat family protein"/>
    <property type="match status" value="1"/>
</dbReference>
<keyword evidence="7" id="KW-0472">Membrane</keyword>
<sequence>MREISAKFFVLVTCSCFLLASALHQPNPAGDNVTKSCVPREREALLAFKQGITIDSYNTLASWQRGQDCCRWTGVTCSSQTGHVVNLDLRDGALVGQLSPSLLSLEYLEYLDLSWSFLEGPLSIPEFLGSMKNLRHLDLSGMPFSGIMPSFLGNLSYLEYLDLSYTSFSGNVPPQLGNLSNLQQLGLSWVQKLYSTDISWLSHLHLLEYLDMSSVNLRAAVDWPHVLNRLPSMQAINLDSCSLQSANQSLAHQNLTNLVQLHLSYNRFDHLVASCWFWNLSNIESLSLFGTYLYGQFPIELGHMTSLKDIAFGKNDNRAKMQVDMKDLCALERLWLEGLSLGNAAELLENLPKCPSNKLQVLNLRDNRMTGILPDRLSHLTGLDTLDLSNNNITGAIPPGIGNCTGLQVLDLSNNYIAGDVYLGNENIFTNLALVNLSNNHIRGVIPRGVGNSTFLGMFDLSNNDINGALPQGIAQLVPAMGSLDLSNNHINGLIPQVIGNFTFPLESLDLSNNDHNGPLPQGIAQVFPNLGNLDVSNSHISGAIPSEIVNSSTLHTLILRFNQINGRVPALPKSLTFLDISMNFLSGPLPSDFGAPNLKGLNLFSNRISGHIPQSICYLQNMLVLNLSYNFLEGTLPECFQMPNTVFLLLSNNNFSGKFPSLLQNCSNLAFVDLSWNQFNGRLPQWIGNMVYLRFVQLSYNMFNGYIPANITVVPHF</sequence>
<dbReference type="OrthoDB" id="621599at2759"/>
<evidence type="ECO:0000256" key="4">
    <source>
        <dbReference type="ARBA" id="ARBA00022729"/>
    </source>
</evidence>
<evidence type="ECO:0000256" key="6">
    <source>
        <dbReference type="ARBA" id="ARBA00022989"/>
    </source>
</evidence>
<keyword evidence="2" id="KW-0433">Leucine-rich repeat</keyword>
<organism evidence="10 11">
    <name type="scientific">Eragrostis curvula</name>
    <name type="common">weeping love grass</name>
    <dbReference type="NCBI Taxonomy" id="38414"/>
    <lineage>
        <taxon>Eukaryota</taxon>
        <taxon>Viridiplantae</taxon>
        <taxon>Streptophyta</taxon>
        <taxon>Embryophyta</taxon>
        <taxon>Tracheophyta</taxon>
        <taxon>Spermatophyta</taxon>
        <taxon>Magnoliopsida</taxon>
        <taxon>Liliopsida</taxon>
        <taxon>Poales</taxon>
        <taxon>Poaceae</taxon>
        <taxon>PACMAD clade</taxon>
        <taxon>Chloridoideae</taxon>
        <taxon>Eragrostideae</taxon>
        <taxon>Eragrostidinae</taxon>
        <taxon>Eragrostis</taxon>
    </lineage>
</organism>
<dbReference type="InterPro" id="IPR052595">
    <property type="entry name" value="LRRC69/RLP"/>
</dbReference>
<reference evidence="10 11" key="1">
    <citation type="journal article" date="2019" name="Sci. Rep.">
        <title>A high-quality genome of Eragrostis curvula grass provides insights into Poaceae evolution and supports new strategies to enhance forage quality.</title>
        <authorList>
            <person name="Carballo J."/>
            <person name="Santos B.A.C.M."/>
            <person name="Zappacosta D."/>
            <person name="Garbus I."/>
            <person name="Selva J.P."/>
            <person name="Gallo C.A."/>
            <person name="Diaz A."/>
            <person name="Albertini E."/>
            <person name="Caccamo M."/>
            <person name="Echenique V."/>
        </authorList>
    </citation>
    <scope>NUCLEOTIDE SEQUENCE [LARGE SCALE GENOMIC DNA]</scope>
    <source>
        <strain evidence="11">cv. Victoria</strain>
        <tissue evidence="10">Leaf</tissue>
    </source>
</reference>
<dbReference type="Gramene" id="TVU24874">
    <property type="protein sequence ID" value="TVU24874"/>
    <property type="gene ID" value="EJB05_27337"/>
</dbReference>
<dbReference type="PANTHER" id="PTHR48057:SF7">
    <property type="entry name" value="LEUCINE-RICH REPEAT SERINE_THREONINE-PROTEIN KINASE 1"/>
    <property type="match status" value="1"/>
</dbReference>
<protein>
    <recommendedName>
        <fullName evidence="9">Leucine-rich repeat-containing N-terminal plant-type domain-containing protein</fullName>
    </recommendedName>
</protein>
<evidence type="ECO:0000256" key="1">
    <source>
        <dbReference type="ARBA" id="ARBA00004167"/>
    </source>
</evidence>
<evidence type="ECO:0000256" key="8">
    <source>
        <dbReference type="SAM" id="SignalP"/>
    </source>
</evidence>
<gene>
    <name evidence="10" type="ORF">EJB05_27337</name>
</gene>
<dbReference type="AlphaFoldDB" id="A0A5J9UN89"/>
<dbReference type="InterPro" id="IPR003591">
    <property type="entry name" value="Leu-rich_rpt_typical-subtyp"/>
</dbReference>
<dbReference type="Gene3D" id="3.80.10.10">
    <property type="entry name" value="Ribonuclease Inhibitor"/>
    <property type="match status" value="4"/>
</dbReference>
<keyword evidence="3" id="KW-0812">Transmembrane</keyword>
<accession>A0A5J9UN89</accession>
<dbReference type="InterPro" id="IPR032675">
    <property type="entry name" value="LRR_dom_sf"/>
</dbReference>
<keyword evidence="6" id="KW-1133">Transmembrane helix</keyword>
<feature type="non-terminal residue" evidence="10">
    <location>
        <position position="1"/>
    </location>
</feature>
<dbReference type="Proteomes" id="UP000324897">
    <property type="component" value="Chromosome 2"/>
</dbReference>
<dbReference type="InterPro" id="IPR001611">
    <property type="entry name" value="Leu-rich_rpt"/>
</dbReference>
<dbReference type="GO" id="GO:0099402">
    <property type="term" value="P:plant organ development"/>
    <property type="evidence" value="ECO:0007669"/>
    <property type="project" value="UniProtKB-ARBA"/>
</dbReference>
<dbReference type="SUPFAM" id="SSF52047">
    <property type="entry name" value="RNI-like"/>
    <property type="match status" value="1"/>
</dbReference>
<dbReference type="PANTHER" id="PTHR48057">
    <property type="entry name" value="LEUCINE-RICH REPEAT SERINE/THREONINE-PROTEIN KINASE 1"/>
    <property type="match status" value="1"/>
</dbReference>
<evidence type="ECO:0000256" key="5">
    <source>
        <dbReference type="ARBA" id="ARBA00022737"/>
    </source>
</evidence>
<dbReference type="Pfam" id="PF08263">
    <property type="entry name" value="LRRNT_2"/>
    <property type="match status" value="1"/>
</dbReference>
<dbReference type="SMART" id="SM00369">
    <property type="entry name" value="LRR_TYP"/>
    <property type="match status" value="6"/>
</dbReference>
<proteinExistence type="predicted"/>
<evidence type="ECO:0000256" key="7">
    <source>
        <dbReference type="ARBA" id="ARBA00023136"/>
    </source>
</evidence>
<dbReference type="SUPFAM" id="SSF52058">
    <property type="entry name" value="L domain-like"/>
    <property type="match status" value="1"/>
</dbReference>
<comment type="subcellular location">
    <subcellularLocation>
        <location evidence="1">Membrane</location>
        <topology evidence="1">Single-pass membrane protein</topology>
    </subcellularLocation>
</comment>
<comment type="caution">
    <text evidence="10">The sequence shown here is derived from an EMBL/GenBank/DDBJ whole genome shotgun (WGS) entry which is preliminary data.</text>
</comment>
<keyword evidence="11" id="KW-1185">Reference proteome</keyword>
<feature type="domain" description="Leucine-rich repeat-containing N-terminal plant-type" evidence="9">
    <location>
        <begin position="40"/>
        <end position="78"/>
    </location>
</feature>
<evidence type="ECO:0000256" key="3">
    <source>
        <dbReference type="ARBA" id="ARBA00022692"/>
    </source>
</evidence>
<dbReference type="InterPro" id="IPR013210">
    <property type="entry name" value="LRR_N_plant-typ"/>
</dbReference>
<dbReference type="GO" id="GO:0009653">
    <property type="term" value="P:anatomical structure morphogenesis"/>
    <property type="evidence" value="ECO:0007669"/>
    <property type="project" value="UniProtKB-ARBA"/>
</dbReference>
<name>A0A5J9UN89_9POAL</name>
<dbReference type="FunFam" id="3.80.10.10:FF:000095">
    <property type="entry name" value="LRR receptor-like serine/threonine-protein kinase GSO1"/>
    <property type="match status" value="1"/>
</dbReference>